<evidence type="ECO:0000259" key="2">
    <source>
        <dbReference type="Pfam" id="PF14467"/>
    </source>
</evidence>
<accession>A0ABT0GK07</accession>
<feature type="signal peptide" evidence="1">
    <location>
        <begin position="1"/>
        <end position="17"/>
    </location>
</feature>
<dbReference type="InterPro" id="IPR025218">
    <property type="entry name" value="DUF4426"/>
</dbReference>
<sequence>MRILLTCLLFIASQAFAQDSLTRDGYTVYYSAIPTLDLTPEVARGYAITRSEQRALLNISIRRDTEAGNVAVRAAISGSVQNDAGQAQRVTVREIREGDAIYYLAEPRMRPGDTLRFDLVVTPEGSTQPISVRFSRPFFR</sequence>
<organism evidence="3 4">
    <name type="scientific">Pseudomarimonas salicorniae</name>
    <dbReference type="NCBI Taxonomy" id="2933270"/>
    <lineage>
        <taxon>Bacteria</taxon>
        <taxon>Pseudomonadati</taxon>
        <taxon>Pseudomonadota</taxon>
        <taxon>Gammaproteobacteria</taxon>
        <taxon>Lysobacterales</taxon>
        <taxon>Lysobacteraceae</taxon>
        <taxon>Pseudomarimonas</taxon>
    </lineage>
</organism>
<keyword evidence="1" id="KW-0732">Signal</keyword>
<gene>
    <name evidence="3" type="ORF">M0G41_11910</name>
</gene>
<keyword evidence="4" id="KW-1185">Reference proteome</keyword>
<evidence type="ECO:0000313" key="3">
    <source>
        <dbReference type="EMBL" id="MCK7594372.1"/>
    </source>
</evidence>
<feature type="domain" description="DUF4426" evidence="2">
    <location>
        <begin position="24"/>
        <end position="139"/>
    </location>
</feature>
<evidence type="ECO:0000256" key="1">
    <source>
        <dbReference type="SAM" id="SignalP"/>
    </source>
</evidence>
<dbReference type="RefSeq" id="WP_248209458.1">
    <property type="nucleotide sequence ID" value="NZ_JALNMH010000009.1"/>
</dbReference>
<dbReference type="Pfam" id="PF14467">
    <property type="entry name" value="DUF4426"/>
    <property type="match status" value="1"/>
</dbReference>
<comment type="caution">
    <text evidence="3">The sequence shown here is derived from an EMBL/GenBank/DDBJ whole genome shotgun (WGS) entry which is preliminary data.</text>
</comment>
<dbReference type="Proteomes" id="UP001431449">
    <property type="component" value="Unassembled WGS sequence"/>
</dbReference>
<protein>
    <submittedName>
        <fullName evidence="3">DUF4426 domain-containing protein</fullName>
    </submittedName>
</protein>
<feature type="chain" id="PRO_5045563040" evidence="1">
    <location>
        <begin position="18"/>
        <end position="140"/>
    </location>
</feature>
<evidence type="ECO:0000313" key="4">
    <source>
        <dbReference type="Proteomes" id="UP001431449"/>
    </source>
</evidence>
<name>A0ABT0GK07_9GAMM</name>
<reference evidence="3" key="1">
    <citation type="submission" date="2022-04" db="EMBL/GenBank/DDBJ databases">
        <title>Lysobacter sp. CAU 1642 isolated from sea sand.</title>
        <authorList>
            <person name="Kim W."/>
        </authorList>
    </citation>
    <scope>NUCLEOTIDE SEQUENCE</scope>
    <source>
        <strain evidence="3">CAU 1642</strain>
    </source>
</reference>
<dbReference type="Gene3D" id="2.60.40.3340">
    <property type="entry name" value="Domain of unknown function DUF4426"/>
    <property type="match status" value="1"/>
</dbReference>
<proteinExistence type="predicted"/>
<dbReference type="EMBL" id="JALNMH010000009">
    <property type="protein sequence ID" value="MCK7594372.1"/>
    <property type="molecule type" value="Genomic_DNA"/>
</dbReference>